<dbReference type="Pfam" id="PF03592">
    <property type="entry name" value="Terminase_2"/>
    <property type="match status" value="1"/>
</dbReference>
<evidence type="ECO:0000313" key="4">
    <source>
        <dbReference type="Proteomes" id="UP000031189"/>
    </source>
</evidence>
<keyword evidence="1" id="KW-1188">Viral release from host cell</keyword>
<dbReference type="GO" id="GO:0051276">
    <property type="term" value="P:chromosome organization"/>
    <property type="evidence" value="ECO:0007669"/>
    <property type="project" value="InterPro"/>
</dbReference>
<name>A0A0B3VU67_9FIRM</name>
<evidence type="ECO:0000256" key="1">
    <source>
        <dbReference type="ARBA" id="ARBA00022612"/>
    </source>
</evidence>
<dbReference type="Proteomes" id="UP000031189">
    <property type="component" value="Unassembled WGS sequence"/>
</dbReference>
<dbReference type="OrthoDB" id="7358785at2"/>
<evidence type="ECO:0000313" key="3">
    <source>
        <dbReference type="EMBL" id="KHS56169.1"/>
    </source>
</evidence>
<accession>A0A0B3VU67</accession>
<reference evidence="3 4" key="1">
    <citation type="submission" date="2014-12" db="EMBL/GenBank/DDBJ databases">
        <title>Draft genome sequence of Terrisporobacter sp. 08-306576, isolated from the blood culture of a bacteremia patient.</title>
        <authorList>
            <person name="Lund L.C."/>
            <person name="Sydenham T.V."/>
            <person name="Hogh S.V."/>
            <person name="Skov M.N."/>
            <person name="Kemp M."/>
            <person name="Justesen U.S."/>
        </authorList>
    </citation>
    <scope>NUCLEOTIDE SEQUENCE [LARGE SCALE GENOMIC DNA]</scope>
    <source>
        <strain evidence="3 4">08-306576</strain>
    </source>
</reference>
<protein>
    <submittedName>
        <fullName evidence="3">Terminase</fullName>
    </submittedName>
</protein>
<dbReference type="STRING" id="1577792.QX51_15515"/>
<dbReference type="InterPro" id="IPR038713">
    <property type="entry name" value="Terminase_Gp1_N_sf"/>
</dbReference>
<dbReference type="InterPro" id="IPR005335">
    <property type="entry name" value="Terminase_ssu"/>
</dbReference>
<keyword evidence="4" id="KW-1185">Reference proteome</keyword>
<dbReference type="Gene3D" id="1.10.10.1400">
    <property type="entry name" value="Terminase, small subunit, N-terminal DNA-binding domain, HTH motif"/>
    <property type="match status" value="1"/>
</dbReference>
<dbReference type="RefSeq" id="WP_039680798.1">
    <property type="nucleotide sequence ID" value="NZ_JWHR01000121.1"/>
</dbReference>
<comment type="caution">
    <text evidence="3">The sequence shown here is derived from an EMBL/GenBank/DDBJ whole genome shotgun (WGS) entry which is preliminary data.</text>
</comment>
<organism evidence="3 4">
    <name type="scientific">Terrisporobacter othiniensis</name>
    <dbReference type="NCBI Taxonomy" id="1577792"/>
    <lineage>
        <taxon>Bacteria</taxon>
        <taxon>Bacillati</taxon>
        <taxon>Bacillota</taxon>
        <taxon>Clostridia</taxon>
        <taxon>Peptostreptococcales</taxon>
        <taxon>Peptostreptococcaceae</taxon>
        <taxon>Terrisporobacter</taxon>
    </lineage>
</organism>
<dbReference type="EMBL" id="JWHR01000121">
    <property type="protein sequence ID" value="KHS56169.1"/>
    <property type="molecule type" value="Genomic_DNA"/>
</dbReference>
<dbReference type="PANTHER" id="PTHR41328">
    <property type="entry name" value="TERMINASE SMALL SUBUNIT-RELATED"/>
    <property type="match status" value="1"/>
</dbReference>
<gene>
    <name evidence="3" type="ORF">QX51_15515</name>
</gene>
<dbReference type="InterPro" id="IPR052404">
    <property type="entry name" value="SPP1-like_terminase"/>
</dbReference>
<keyword evidence="2" id="KW-0231">Viral genome packaging</keyword>
<dbReference type="PANTHER" id="PTHR41328:SF2">
    <property type="entry name" value="TERMINASE SMALL SUBUNIT"/>
    <property type="match status" value="1"/>
</dbReference>
<evidence type="ECO:0000256" key="2">
    <source>
        <dbReference type="ARBA" id="ARBA00023219"/>
    </source>
</evidence>
<sequence>MARLTNKQKRFIEEYLVDLNATQAAIRAGYSPDTAYSIGNENLKKPEIKNEIDKAIAERSRRTGINQDRVLREIAKIAFVNPSDVINFNQATVKENASDDDLAVISGVKIKSIPTDDGDIQEREVKFYDKLKALDMLGKHLGMFTDKVEVNSNSAITIIDDVGSLDEDA</sequence>
<proteinExistence type="predicted"/>
<dbReference type="AlphaFoldDB" id="A0A0B3VU67"/>